<evidence type="ECO:0000256" key="5">
    <source>
        <dbReference type="ARBA" id="ARBA00022729"/>
    </source>
</evidence>
<dbReference type="PANTHER" id="PTHR35093">
    <property type="entry name" value="OUTER MEMBRANE PROTEIN NMB0088-RELATED"/>
    <property type="match status" value="1"/>
</dbReference>
<proteinExistence type="inferred from homology"/>
<dbReference type="EMBL" id="JBAKIA010000006">
    <property type="protein sequence ID" value="MEJ8474809.1"/>
    <property type="molecule type" value="Genomic_DNA"/>
</dbReference>
<reference evidence="9 10" key="1">
    <citation type="submission" date="2024-02" db="EMBL/GenBank/DDBJ databases">
        <title>Roseibium algae sp. nov., isolated from marine alga (Grateloupia sp.), showing potential in myo-inositol conversion.</title>
        <authorList>
            <person name="Wang Y."/>
        </authorList>
    </citation>
    <scope>NUCLEOTIDE SEQUENCE [LARGE SCALE GENOMIC DNA]</scope>
    <source>
        <strain evidence="9 10">H3510</strain>
    </source>
</reference>
<evidence type="ECO:0000256" key="6">
    <source>
        <dbReference type="ARBA" id="ARBA00023136"/>
    </source>
</evidence>
<dbReference type="Gene3D" id="2.40.160.60">
    <property type="entry name" value="Outer membrane protein transport protein (OMPP1/FadL/TodX)"/>
    <property type="match status" value="1"/>
</dbReference>
<evidence type="ECO:0000256" key="3">
    <source>
        <dbReference type="ARBA" id="ARBA00022452"/>
    </source>
</evidence>
<name>A0ABU8TKY9_9HYPH</name>
<evidence type="ECO:0000313" key="9">
    <source>
        <dbReference type="EMBL" id="MEJ8474809.1"/>
    </source>
</evidence>
<keyword evidence="10" id="KW-1185">Reference proteome</keyword>
<dbReference type="SUPFAM" id="SSF56935">
    <property type="entry name" value="Porins"/>
    <property type="match status" value="1"/>
</dbReference>
<dbReference type="Pfam" id="PF03349">
    <property type="entry name" value="Toluene_X"/>
    <property type="match status" value="1"/>
</dbReference>
<comment type="similarity">
    <text evidence="2">Belongs to the OmpP1/FadL family.</text>
</comment>
<keyword evidence="7" id="KW-0998">Cell outer membrane</keyword>
<evidence type="ECO:0000256" key="1">
    <source>
        <dbReference type="ARBA" id="ARBA00004571"/>
    </source>
</evidence>
<evidence type="ECO:0000256" key="2">
    <source>
        <dbReference type="ARBA" id="ARBA00008163"/>
    </source>
</evidence>
<protein>
    <submittedName>
        <fullName evidence="9">OmpP1/FadL family transporter</fullName>
    </submittedName>
</protein>
<keyword evidence="4" id="KW-0812">Transmembrane</keyword>
<evidence type="ECO:0000313" key="10">
    <source>
        <dbReference type="Proteomes" id="UP001385499"/>
    </source>
</evidence>
<evidence type="ECO:0000256" key="8">
    <source>
        <dbReference type="SAM" id="SignalP"/>
    </source>
</evidence>
<comment type="subcellular location">
    <subcellularLocation>
        <location evidence="1">Cell outer membrane</location>
        <topology evidence="1">Multi-pass membrane protein</topology>
    </subcellularLocation>
</comment>
<dbReference type="InterPro" id="IPR005017">
    <property type="entry name" value="OMPP1/FadL/TodX"/>
</dbReference>
<dbReference type="RefSeq" id="WP_340274578.1">
    <property type="nucleotide sequence ID" value="NZ_JBAKIA010000006.1"/>
</dbReference>
<feature type="chain" id="PRO_5045569733" evidence="8">
    <location>
        <begin position="28"/>
        <end position="430"/>
    </location>
</feature>
<dbReference type="Proteomes" id="UP001385499">
    <property type="component" value="Unassembled WGS sequence"/>
</dbReference>
<keyword evidence="5 8" id="KW-0732">Signal</keyword>
<dbReference type="PANTHER" id="PTHR35093:SF3">
    <property type="entry name" value="LONG-CHAIN FATTY ACID TRANSPORT PROTEIN"/>
    <property type="match status" value="1"/>
</dbReference>
<feature type="signal peptide" evidence="8">
    <location>
        <begin position="1"/>
        <end position="27"/>
    </location>
</feature>
<keyword evidence="3" id="KW-1134">Transmembrane beta strand</keyword>
<sequence>MSWASTKSVNLTSTAIALGLMCGPAFAGGFALREQSAYYQGMSFAGNGTTGPSISSIFWNPATITGARDGFTFEAHNAFILPQAEIKGDHSVTVPGPSTITTPFNTGDIGSDAWVGATYASYKVSDQVFLGFGLNAPYGLSTKPKDPNWPGAGYNRSSKVFSINANPIVGFKLNEMVSIAVGAQIQYIHVRLTNSAAAPVLSSGTTSLDGTSTAVGFTAGVTITPFEGTEIGLGFRSSVGHDVSGTVFLPVAGSLPVGSYSIKTKLITPEMVTLSAKQRITDNFRILGTFEWTNWSRLTEPKVLLEANDAQLTTLPFNYEDGYFLSVGGEYDFNEKITLRAGAAYEWSPVTTQTRSARLPDNDRIWVSAGSSYRFNDALSFDLGYTHIFGTDTDLKIVPGHQDYASTKGSLTGEIDSSVDIFTASMRYTF</sequence>
<accession>A0ABU8TKY9</accession>
<gene>
    <name evidence="9" type="ORF">V6575_11995</name>
</gene>
<keyword evidence="6" id="KW-0472">Membrane</keyword>
<evidence type="ECO:0000256" key="7">
    <source>
        <dbReference type="ARBA" id="ARBA00023237"/>
    </source>
</evidence>
<comment type="caution">
    <text evidence="9">The sequence shown here is derived from an EMBL/GenBank/DDBJ whole genome shotgun (WGS) entry which is preliminary data.</text>
</comment>
<evidence type="ECO:0000256" key="4">
    <source>
        <dbReference type="ARBA" id="ARBA00022692"/>
    </source>
</evidence>
<organism evidence="9 10">
    <name type="scientific">Roseibium algae</name>
    <dbReference type="NCBI Taxonomy" id="3123038"/>
    <lineage>
        <taxon>Bacteria</taxon>
        <taxon>Pseudomonadati</taxon>
        <taxon>Pseudomonadota</taxon>
        <taxon>Alphaproteobacteria</taxon>
        <taxon>Hyphomicrobiales</taxon>
        <taxon>Stappiaceae</taxon>
        <taxon>Roseibium</taxon>
    </lineage>
</organism>